<proteinExistence type="predicted"/>
<reference evidence="4 5" key="1">
    <citation type="submission" date="2024-02" db="EMBL/GenBank/DDBJ databases">
        <title>De novo assembly and annotation of 12 fungi associated with fruit tree decline syndrome in Ontario, Canada.</title>
        <authorList>
            <person name="Sulman M."/>
            <person name="Ellouze W."/>
            <person name="Ilyukhin E."/>
        </authorList>
    </citation>
    <scope>NUCLEOTIDE SEQUENCE [LARGE SCALE GENOMIC DNA]</scope>
    <source>
        <strain evidence="4 5">M11/M66-122</strain>
    </source>
</reference>
<name>A0AAN9UU25_9PEZI</name>
<dbReference type="Proteomes" id="UP001320420">
    <property type="component" value="Unassembled WGS sequence"/>
</dbReference>
<dbReference type="Pfam" id="PF12796">
    <property type="entry name" value="Ank_2"/>
    <property type="match status" value="4"/>
</dbReference>
<feature type="repeat" description="ANK" evidence="3">
    <location>
        <begin position="220"/>
        <end position="252"/>
    </location>
</feature>
<feature type="repeat" description="ANK" evidence="3">
    <location>
        <begin position="350"/>
        <end position="382"/>
    </location>
</feature>
<keyword evidence="5" id="KW-1185">Reference proteome</keyword>
<accession>A0AAN9UU25</accession>
<evidence type="ECO:0000256" key="1">
    <source>
        <dbReference type="ARBA" id="ARBA00022737"/>
    </source>
</evidence>
<dbReference type="SMART" id="SM00248">
    <property type="entry name" value="ANK"/>
    <property type="match status" value="14"/>
</dbReference>
<dbReference type="PROSITE" id="PS50297">
    <property type="entry name" value="ANK_REP_REGION"/>
    <property type="match status" value="3"/>
</dbReference>
<organism evidence="4 5">
    <name type="scientific">Diatrype stigma</name>
    <dbReference type="NCBI Taxonomy" id="117547"/>
    <lineage>
        <taxon>Eukaryota</taxon>
        <taxon>Fungi</taxon>
        <taxon>Dikarya</taxon>
        <taxon>Ascomycota</taxon>
        <taxon>Pezizomycotina</taxon>
        <taxon>Sordariomycetes</taxon>
        <taxon>Xylariomycetidae</taxon>
        <taxon>Xylariales</taxon>
        <taxon>Diatrypaceae</taxon>
        <taxon>Diatrype</taxon>
    </lineage>
</organism>
<evidence type="ECO:0000256" key="2">
    <source>
        <dbReference type="ARBA" id="ARBA00023043"/>
    </source>
</evidence>
<dbReference type="PROSITE" id="PS50088">
    <property type="entry name" value="ANK_REPEAT"/>
    <property type="match status" value="4"/>
</dbReference>
<comment type="caution">
    <text evidence="4">The sequence shown here is derived from an EMBL/GenBank/DDBJ whole genome shotgun (WGS) entry which is preliminary data.</text>
</comment>
<dbReference type="InterPro" id="IPR036770">
    <property type="entry name" value="Ankyrin_rpt-contain_sf"/>
</dbReference>
<dbReference type="PANTHER" id="PTHR24198:SF194">
    <property type="entry name" value="INVERSIN-A"/>
    <property type="match status" value="1"/>
</dbReference>
<dbReference type="Gene3D" id="1.25.40.20">
    <property type="entry name" value="Ankyrin repeat-containing domain"/>
    <property type="match status" value="3"/>
</dbReference>
<evidence type="ECO:0000313" key="4">
    <source>
        <dbReference type="EMBL" id="KAK7752140.1"/>
    </source>
</evidence>
<dbReference type="AlphaFoldDB" id="A0AAN9UU25"/>
<keyword evidence="2 3" id="KW-0040">ANK repeat</keyword>
<evidence type="ECO:0000313" key="5">
    <source>
        <dbReference type="Proteomes" id="UP001320420"/>
    </source>
</evidence>
<dbReference type="SUPFAM" id="SSF48403">
    <property type="entry name" value="Ankyrin repeat"/>
    <property type="match status" value="3"/>
</dbReference>
<keyword evidence="1" id="KW-0677">Repeat</keyword>
<evidence type="ECO:0000256" key="3">
    <source>
        <dbReference type="PROSITE-ProRule" id="PRU00023"/>
    </source>
</evidence>
<dbReference type="PANTHER" id="PTHR24198">
    <property type="entry name" value="ANKYRIN REPEAT AND PROTEIN KINASE DOMAIN-CONTAINING PROTEIN"/>
    <property type="match status" value="1"/>
</dbReference>
<evidence type="ECO:0008006" key="6">
    <source>
        <dbReference type="Google" id="ProtNLM"/>
    </source>
</evidence>
<gene>
    <name evidence="4" type="ORF">SLS62_005884</name>
</gene>
<protein>
    <recommendedName>
        <fullName evidence="6">Ankyrin</fullName>
    </recommendedName>
</protein>
<feature type="repeat" description="ANK" evidence="3">
    <location>
        <begin position="572"/>
        <end position="605"/>
    </location>
</feature>
<dbReference type="InterPro" id="IPR002110">
    <property type="entry name" value="Ankyrin_rpt"/>
</dbReference>
<sequence length="840" mass="92478">MATIRVHLPAELVENIAEHIPECPGLAALARSSKSLYAIVNPILYVRATTTRKEVLLWAVMKDRIRTTQLALDAGAKPEWCFEDGIGPTLAIYHQVYGEPFDPEERHFLSALHAAVLTGRREMLELLLKRAEDPDCPARHDAVIVPETPLHVAICLNNRSIAELLLRNGASVRLEWDDAPQGLGRGLPALTVACLYGSLSVAKLLVEQGYQTDVNIVDYAGRTPLACAFIYGQYPCFDWLLSVGADVNIDGGPDSEESMLMHACKSGRFRDACRLIDLGVDVNARAAPLDRYDMFEPLRHILQAPDWSALGPPSETDEYGLLLMRKLIENGVDPDIRKPDLLDLGRPGDMGMTPLGVAARMNNTAAAELLLSKGARLDAPQGNDASILMISYTKALRRRNLEMVKLLLKAGADVHYLSPNYGTALEQACLLPATHPEKLAIIRTLLEYGAKPVIPGRLVSALSAAFMVGDPRACELIVAESASTLSLTELQVETIFRAFLKAPSEESLRIFTALDPQNWIHGTNSIVYRILEALRNMARRGSQFRPKPDVPPPELVMELLDGGTCCDYTDDTGHTALTLALEQKCTPALVRKLLEHGVDPNQGPRRDKTPLAMAIRRSSSQGQHEVVELLMNAGAKGVHQRFPGRGDNVLILAIRNLRAHPGMIDFLLGREPLTLYPDTLQNDMITAAFHSGKYHVIQILMEAGKDVRVRISRDPHKYLHVLLGGLRQISVRNQPGVTAWAMDEAFACLEFLLKLGADLSTRAPNSGWVQIYSIMRGYETQVGQGMAICFSQKLEDCPDLRDGCIKIAVLSDTLSDRYGPSKTLEAIGRGFISRYRKANS</sequence>
<dbReference type="EMBL" id="JAKJXP020000041">
    <property type="protein sequence ID" value="KAK7752140.1"/>
    <property type="molecule type" value="Genomic_DNA"/>
</dbReference>
<feature type="repeat" description="ANK" evidence="3">
    <location>
        <begin position="145"/>
        <end position="177"/>
    </location>
</feature>